<dbReference type="Gene3D" id="1.20.120.1220">
    <property type="match status" value="1"/>
</dbReference>
<sequence>MDLFFTLFFFILGLCFGSFYNVVGLRIPLKQSIVSPPSRCPKCERRLSFLDLLPVAGFLLRRGKCASCKKPIAIMYPLMELLAGILFAFAYLQYKTQPTELLIALLLISLFIIVSVSDTTYRRIPNAVLLTFLPLIVLCRIIWQMDSWYSYLLGGVLGFALLFAIAAIKPGAMGMGDVKLLGVLGFGIGWQNVLLTLFLGSVIGLLVAIVLLVSGKVKWKGAIPFGPSLCAAALLAFFYGDRLLEVYLSLFIQL</sequence>
<keyword evidence="3" id="KW-1003">Cell membrane</keyword>
<dbReference type="PANTHER" id="PTHR30487">
    <property type="entry name" value="TYPE 4 PREPILIN-LIKE PROTEINS LEADER PEPTIDE-PROCESSING ENZYME"/>
    <property type="match status" value="1"/>
</dbReference>
<feature type="transmembrane region" description="Helical" evidence="7">
    <location>
        <begin position="124"/>
        <end position="143"/>
    </location>
</feature>
<evidence type="ECO:0000259" key="9">
    <source>
        <dbReference type="Pfam" id="PF06750"/>
    </source>
</evidence>
<organism evidence="10 11">
    <name type="scientific">Brevibacillus fluminis</name>
    <dbReference type="NCBI Taxonomy" id="511487"/>
    <lineage>
        <taxon>Bacteria</taxon>
        <taxon>Bacillati</taxon>
        <taxon>Bacillota</taxon>
        <taxon>Bacilli</taxon>
        <taxon>Bacillales</taxon>
        <taxon>Paenibacillaceae</taxon>
        <taxon>Brevibacillus</taxon>
    </lineage>
</organism>
<dbReference type="InterPro" id="IPR050882">
    <property type="entry name" value="Prepilin_peptidase/N-MTase"/>
</dbReference>
<evidence type="ECO:0000259" key="8">
    <source>
        <dbReference type="Pfam" id="PF01478"/>
    </source>
</evidence>
<evidence type="ECO:0000256" key="4">
    <source>
        <dbReference type="ARBA" id="ARBA00022692"/>
    </source>
</evidence>
<feature type="transmembrane region" description="Helical" evidence="7">
    <location>
        <begin position="219"/>
        <end position="239"/>
    </location>
</feature>
<comment type="caution">
    <text evidence="10">The sequence shown here is derived from an EMBL/GenBank/DDBJ whole genome shotgun (WGS) entry which is preliminary data.</text>
</comment>
<keyword evidence="11" id="KW-1185">Reference proteome</keyword>
<comment type="similarity">
    <text evidence="2">Belongs to the peptidase A24 family.</text>
</comment>
<evidence type="ECO:0000256" key="6">
    <source>
        <dbReference type="ARBA" id="ARBA00023136"/>
    </source>
</evidence>
<dbReference type="InterPro" id="IPR010627">
    <property type="entry name" value="Prepilin_pept_A24_N"/>
</dbReference>
<proteinExistence type="inferred from homology"/>
<dbReference type="GO" id="GO:0006465">
    <property type="term" value="P:signal peptide processing"/>
    <property type="evidence" value="ECO:0007669"/>
    <property type="project" value="TreeGrafter"/>
</dbReference>
<reference evidence="10 11" key="1">
    <citation type="submission" date="2018-10" db="EMBL/GenBank/DDBJ databases">
        <title>Phylogenomics of Brevibacillus.</title>
        <authorList>
            <person name="Dunlap C."/>
        </authorList>
    </citation>
    <scope>NUCLEOTIDE SEQUENCE [LARGE SCALE GENOMIC DNA]</scope>
    <source>
        <strain evidence="10 11">JCM 15716</strain>
    </source>
</reference>
<dbReference type="OrthoDB" id="9789291at2"/>
<feature type="transmembrane region" description="Helical" evidence="7">
    <location>
        <begin position="180"/>
        <end position="213"/>
    </location>
</feature>
<evidence type="ECO:0000313" key="11">
    <source>
        <dbReference type="Proteomes" id="UP000271031"/>
    </source>
</evidence>
<gene>
    <name evidence="10" type="ORF">EDM56_08655</name>
</gene>
<evidence type="ECO:0000313" key="10">
    <source>
        <dbReference type="EMBL" id="RNB90734.1"/>
    </source>
</evidence>
<dbReference type="AlphaFoldDB" id="A0A3M8DS62"/>
<evidence type="ECO:0000256" key="5">
    <source>
        <dbReference type="ARBA" id="ARBA00022989"/>
    </source>
</evidence>
<evidence type="ECO:0000256" key="3">
    <source>
        <dbReference type="ARBA" id="ARBA00022475"/>
    </source>
</evidence>
<dbReference type="GO" id="GO:0004190">
    <property type="term" value="F:aspartic-type endopeptidase activity"/>
    <property type="evidence" value="ECO:0007669"/>
    <property type="project" value="InterPro"/>
</dbReference>
<dbReference type="InterPro" id="IPR000045">
    <property type="entry name" value="Prepilin_IV_endopep_pep"/>
</dbReference>
<dbReference type="EMBL" id="RHHQ01000007">
    <property type="protein sequence ID" value="RNB90734.1"/>
    <property type="molecule type" value="Genomic_DNA"/>
</dbReference>
<keyword evidence="6 7" id="KW-0472">Membrane</keyword>
<feature type="transmembrane region" description="Helical" evidence="7">
    <location>
        <begin position="6"/>
        <end position="29"/>
    </location>
</feature>
<evidence type="ECO:0000256" key="7">
    <source>
        <dbReference type="SAM" id="Phobius"/>
    </source>
</evidence>
<dbReference type="Proteomes" id="UP000271031">
    <property type="component" value="Unassembled WGS sequence"/>
</dbReference>
<dbReference type="GO" id="GO:0005886">
    <property type="term" value="C:plasma membrane"/>
    <property type="evidence" value="ECO:0007669"/>
    <property type="project" value="UniProtKB-SubCell"/>
</dbReference>
<feature type="domain" description="Prepilin type IV endopeptidase peptidase" evidence="8">
    <location>
        <begin position="105"/>
        <end position="209"/>
    </location>
</feature>
<keyword evidence="5 7" id="KW-1133">Transmembrane helix</keyword>
<name>A0A3M8DS62_9BACL</name>
<dbReference type="PANTHER" id="PTHR30487:SF0">
    <property type="entry name" value="PREPILIN LEADER PEPTIDASE_N-METHYLTRANSFERASE-RELATED"/>
    <property type="match status" value="1"/>
</dbReference>
<dbReference type="Pfam" id="PF06750">
    <property type="entry name" value="A24_N_bact"/>
    <property type="match status" value="1"/>
</dbReference>
<feature type="transmembrane region" description="Helical" evidence="7">
    <location>
        <begin position="100"/>
        <end position="117"/>
    </location>
</feature>
<evidence type="ECO:0000256" key="2">
    <source>
        <dbReference type="ARBA" id="ARBA00005801"/>
    </source>
</evidence>
<feature type="transmembrane region" description="Helical" evidence="7">
    <location>
        <begin position="149"/>
        <end position="168"/>
    </location>
</feature>
<comment type="subcellular location">
    <subcellularLocation>
        <location evidence="1">Cell membrane</location>
        <topology evidence="1">Multi-pass membrane protein</topology>
    </subcellularLocation>
</comment>
<accession>A0A3M8DS62</accession>
<keyword evidence="4 7" id="KW-0812">Transmembrane</keyword>
<feature type="domain" description="Prepilin peptidase A24 N-terminal" evidence="9">
    <location>
        <begin position="11"/>
        <end position="93"/>
    </location>
</feature>
<protein>
    <submittedName>
        <fullName evidence="10">Prepilin peptidase</fullName>
    </submittedName>
</protein>
<evidence type="ECO:0000256" key="1">
    <source>
        <dbReference type="ARBA" id="ARBA00004651"/>
    </source>
</evidence>
<dbReference type="Pfam" id="PF01478">
    <property type="entry name" value="Peptidase_A24"/>
    <property type="match status" value="1"/>
</dbReference>
<feature type="transmembrane region" description="Helical" evidence="7">
    <location>
        <begin position="72"/>
        <end position="94"/>
    </location>
</feature>